<name>A0A4D9EQ93_9SAUR</name>
<comment type="caution">
    <text evidence="2">The sequence shown here is derived from an EMBL/GenBank/DDBJ whole genome shotgun (WGS) entry which is preliminary data.</text>
</comment>
<evidence type="ECO:0000256" key="1">
    <source>
        <dbReference type="SAM" id="MobiDB-lite"/>
    </source>
</evidence>
<protein>
    <submittedName>
        <fullName evidence="2">Thioredoxin, mitochondrial</fullName>
    </submittedName>
</protein>
<evidence type="ECO:0000313" key="2">
    <source>
        <dbReference type="EMBL" id="TFK08074.1"/>
    </source>
</evidence>
<evidence type="ECO:0000313" key="3">
    <source>
        <dbReference type="Proteomes" id="UP000297703"/>
    </source>
</evidence>
<feature type="compositionally biased region" description="Basic residues" evidence="1">
    <location>
        <begin position="19"/>
        <end position="33"/>
    </location>
</feature>
<gene>
    <name evidence="2" type="ORF">DR999_PMT09067</name>
</gene>
<keyword evidence="3" id="KW-1185">Reference proteome</keyword>
<reference evidence="2 3" key="1">
    <citation type="submission" date="2019-04" db="EMBL/GenBank/DDBJ databases">
        <title>Draft genome of the big-headed turtle Platysternon megacephalum.</title>
        <authorList>
            <person name="Gong S."/>
        </authorList>
    </citation>
    <scope>NUCLEOTIDE SEQUENCE [LARGE SCALE GENOMIC DNA]</scope>
    <source>
        <strain evidence="2">DO16091913</strain>
        <tissue evidence="2">Muscle</tissue>
    </source>
</reference>
<dbReference type="Proteomes" id="UP000297703">
    <property type="component" value="Unassembled WGS sequence"/>
</dbReference>
<proteinExistence type="predicted"/>
<organism evidence="2 3">
    <name type="scientific">Platysternon megacephalum</name>
    <name type="common">big-headed turtle</name>
    <dbReference type="NCBI Taxonomy" id="55544"/>
    <lineage>
        <taxon>Eukaryota</taxon>
        <taxon>Metazoa</taxon>
        <taxon>Chordata</taxon>
        <taxon>Craniata</taxon>
        <taxon>Vertebrata</taxon>
        <taxon>Euteleostomi</taxon>
        <taxon>Archelosauria</taxon>
        <taxon>Testudinata</taxon>
        <taxon>Testudines</taxon>
        <taxon>Cryptodira</taxon>
        <taxon>Durocryptodira</taxon>
        <taxon>Testudinoidea</taxon>
        <taxon>Platysternidae</taxon>
        <taxon>Platysternon</taxon>
    </lineage>
</organism>
<dbReference type="EMBL" id="QXTE01000073">
    <property type="protein sequence ID" value="TFK08074.1"/>
    <property type="molecule type" value="Genomic_DNA"/>
</dbReference>
<accession>A0A4D9EQ93</accession>
<dbReference type="AlphaFoldDB" id="A0A4D9EQ93"/>
<sequence length="70" mass="7983">MINPVLRELYPSVSSETRQKKKKKKKKKKKGKARHNEEEEEGGDDVVSPICSLARLPDRSVMESSKTIDN</sequence>
<feature type="region of interest" description="Disordered" evidence="1">
    <location>
        <begin position="1"/>
        <end position="50"/>
    </location>
</feature>
<reference evidence="2 3" key="2">
    <citation type="submission" date="2019-04" db="EMBL/GenBank/DDBJ databases">
        <title>The genome sequence of big-headed turtle.</title>
        <authorList>
            <person name="Gong S."/>
        </authorList>
    </citation>
    <scope>NUCLEOTIDE SEQUENCE [LARGE SCALE GENOMIC DNA]</scope>
    <source>
        <strain evidence="2">DO16091913</strain>
        <tissue evidence="2">Muscle</tissue>
    </source>
</reference>